<evidence type="ECO:0000313" key="2">
    <source>
        <dbReference type="Proteomes" id="UP000265560"/>
    </source>
</evidence>
<dbReference type="Pfam" id="PF08238">
    <property type="entry name" value="Sel1"/>
    <property type="match status" value="3"/>
</dbReference>
<dbReference type="KEGG" id="pcav:D3880_07435"/>
<dbReference type="InterPro" id="IPR006597">
    <property type="entry name" value="Sel1-like"/>
</dbReference>
<accession>A0A385Z113</accession>
<dbReference type="InterPro" id="IPR050767">
    <property type="entry name" value="Sel1_AlgK"/>
</dbReference>
<dbReference type="Gene3D" id="1.25.40.10">
    <property type="entry name" value="Tetratricopeptide repeat domain"/>
    <property type="match status" value="1"/>
</dbReference>
<sequence>MWLWDLRARLGYFCARRLFRWSWLVKQPRAWQWMQGQFARMAALGDRSAQSFYGHLLLFRGQGFGSREEGIRLLRLAATAGDAKAAYQLGVLSLAGDGRQAPDGLEAARWWAMAAGAGHPLASRRLAELYRQGGHGLQADPQQAAHYAARAEELGL</sequence>
<name>A0A385Z113_9PSED</name>
<dbReference type="SUPFAM" id="SSF81901">
    <property type="entry name" value="HCP-like"/>
    <property type="match status" value="1"/>
</dbReference>
<dbReference type="OrthoDB" id="7024154at2"/>
<dbReference type="PANTHER" id="PTHR11102:SF160">
    <property type="entry name" value="ERAD-ASSOCIATED E3 UBIQUITIN-PROTEIN LIGASE COMPONENT HRD3"/>
    <property type="match status" value="1"/>
</dbReference>
<dbReference type="SMART" id="SM00671">
    <property type="entry name" value="SEL1"/>
    <property type="match status" value="2"/>
</dbReference>
<dbReference type="Proteomes" id="UP000265560">
    <property type="component" value="Chromosome"/>
</dbReference>
<organism evidence="1 2">
    <name type="scientific">Pseudomonas cavernae</name>
    <dbReference type="NCBI Taxonomy" id="2320867"/>
    <lineage>
        <taxon>Bacteria</taxon>
        <taxon>Pseudomonadati</taxon>
        <taxon>Pseudomonadota</taxon>
        <taxon>Gammaproteobacteria</taxon>
        <taxon>Pseudomonadales</taxon>
        <taxon>Pseudomonadaceae</taxon>
        <taxon>Pseudomonas</taxon>
    </lineage>
</organism>
<dbReference type="AlphaFoldDB" id="A0A385Z113"/>
<dbReference type="EMBL" id="CP032419">
    <property type="protein sequence ID" value="AYC32220.1"/>
    <property type="molecule type" value="Genomic_DNA"/>
</dbReference>
<evidence type="ECO:0000313" key="1">
    <source>
        <dbReference type="EMBL" id="AYC32220.1"/>
    </source>
</evidence>
<dbReference type="RefSeq" id="WP_119892842.1">
    <property type="nucleotide sequence ID" value="NZ_CP032419.1"/>
</dbReference>
<dbReference type="PANTHER" id="PTHR11102">
    <property type="entry name" value="SEL-1-LIKE PROTEIN"/>
    <property type="match status" value="1"/>
</dbReference>
<gene>
    <name evidence="1" type="ORF">D3880_07435</name>
</gene>
<protein>
    <submittedName>
        <fullName evidence="1">Sel1 repeat family protein</fullName>
    </submittedName>
</protein>
<reference evidence="2" key="1">
    <citation type="submission" date="2018-09" db="EMBL/GenBank/DDBJ databases">
        <authorList>
            <person name="Zhu H."/>
        </authorList>
    </citation>
    <scope>NUCLEOTIDE SEQUENCE [LARGE SCALE GENOMIC DNA]</scope>
    <source>
        <strain evidence="2">K2W31S-8</strain>
    </source>
</reference>
<dbReference type="InterPro" id="IPR011990">
    <property type="entry name" value="TPR-like_helical_dom_sf"/>
</dbReference>
<keyword evidence="2" id="KW-1185">Reference proteome</keyword>
<proteinExistence type="predicted"/>